<dbReference type="AlphaFoldDB" id="A0A7W8FWW1"/>
<keyword evidence="1" id="KW-0812">Transmembrane</keyword>
<sequence>MTMTAAQTAITILIVIAGTVFTRFISYIAFPEGRPIPSYILYLGKVLGAAVFGLLVIYCFRNVDVLTPFSQGGTHGIPELIALLVTGAVYCSKRQMMLAMAFGTAVYMFLLQVVF</sequence>
<dbReference type="PIRSF" id="PIRSF003203">
    <property type="entry name" value="AzlD"/>
    <property type="match status" value="1"/>
</dbReference>
<dbReference type="InterPro" id="IPR008407">
    <property type="entry name" value="Brnchd-chn_aa_trnsp_AzlD"/>
</dbReference>
<feature type="transmembrane region" description="Helical" evidence="1">
    <location>
        <begin position="36"/>
        <end position="60"/>
    </location>
</feature>
<keyword evidence="1" id="KW-0472">Membrane</keyword>
<comment type="caution">
    <text evidence="2">The sequence shown here is derived from an EMBL/GenBank/DDBJ whole genome shotgun (WGS) entry which is preliminary data.</text>
</comment>
<dbReference type="EMBL" id="JACHHK010000007">
    <property type="protein sequence ID" value="MBB5183716.1"/>
    <property type="molecule type" value="Genomic_DNA"/>
</dbReference>
<dbReference type="Proteomes" id="UP000539953">
    <property type="component" value="Unassembled WGS sequence"/>
</dbReference>
<accession>A0A7W8FWW1</accession>
<reference evidence="2 3" key="1">
    <citation type="submission" date="2020-08" db="EMBL/GenBank/DDBJ databases">
        <title>Genomic Encyclopedia of Type Strains, Phase IV (KMG-IV): sequencing the most valuable type-strain genomes for metagenomic binning, comparative biology and taxonomic classification.</title>
        <authorList>
            <person name="Goeker M."/>
        </authorList>
    </citation>
    <scope>NUCLEOTIDE SEQUENCE [LARGE SCALE GENOMIC DNA]</scope>
    <source>
        <strain evidence="2 3">DSM 25799</strain>
    </source>
</reference>
<protein>
    <submittedName>
        <fullName evidence="2">Branched-subunit amino acid transport protein AzlD</fullName>
    </submittedName>
</protein>
<organism evidence="2 3">
    <name type="scientific">Catenisphaera adipataccumulans</name>
    <dbReference type="NCBI Taxonomy" id="700500"/>
    <lineage>
        <taxon>Bacteria</taxon>
        <taxon>Bacillati</taxon>
        <taxon>Bacillota</taxon>
        <taxon>Erysipelotrichia</taxon>
        <taxon>Erysipelotrichales</taxon>
        <taxon>Erysipelotrichaceae</taxon>
        <taxon>Catenisphaera</taxon>
    </lineage>
</organism>
<feature type="transmembrane region" description="Helical" evidence="1">
    <location>
        <begin position="96"/>
        <end position="114"/>
    </location>
</feature>
<feature type="transmembrane region" description="Helical" evidence="1">
    <location>
        <begin position="72"/>
        <end position="90"/>
    </location>
</feature>
<evidence type="ECO:0000256" key="1">
    <source>
        <dbReference type="SAM" id="Phobius"/>
    </source>
</evidence>
<dbReference type="Pfam" id="PF05437">
    <property type="entry name" value="AzlD"/>
    <property type="match status" value="1"/>
</dbReference>
<gene>
    <name evidence="2" type="ORF">HNQ47_001755</name>
</gene>
<name>A0A7W8FWW1_9FIRM</name>
<evidence type="ECO:0000313" key="2">
    <source>
        <dbReference type="EMBL" id="MBB5183716.1"/>
    </source>
</evidence>
<evidence type="ECO:0000313" key="3">
    <source>
        <dbReference type="Proteomes" id="UP000539953"/>
    </source>
</evidence>
<keyword evidence="1" id="KW-1133">Transmembrane helix</keyword>
<feature type="transmembrane region" description="Helical" evidence="1">
    <location>
        <begin position="12"/>
        <end position="30"/>
    </location>
</feature>
<dbReference type="RefSeq" id="WP_183329010.1">
    <property type="nucleotide sequence ID" value="NZ_JACHHK010000007.1"/>
</dbReference>
<proteinExistence type="predicted"/>
<keyword evidence="3" id="KW-1185">Reference proteome</keyword>